<comment type="similarity">
    <text evidence="5">Belongs to the 2-oxoadipate dioxygenase/decarboxylase family.</text>
</comment>
<organism evidence="8 9">
    <name type="scientific">Fusarium oxysporum f. sp. rapae</name>
    <dbReference type="NCBI Taxonomy" id="485398"/>
    <lineage>
        <taxon>Eukaryota</taxon>
        <taxon>Fungi</taxon>
        <taxon>Dikarya</taxon>
        <taxon>Ascomycota</taxon>
        <taxon>Pezizomycotina</taxon>
        <taxon>Sordariomycetes</taxon>
        <taxon>Hypocreomycetidae</taxon>
        <taxon>Hypocreales</taxon>
        <taxon>Nectriaceae</taxon>
        <taxon>Fusarium</taxon>
        <taxon>Fusarium oxysporum species complex</taxon>
    </lineage>
</organism>
<dbReference type="SMART" id="SM01150">
    <property type="entry name" value="DUF1338"/>
    <property type="match status" value="1"/>
</dbReference>
<protein>
    <recommendedName>
        <fullName evidence="6">2-oxoadipate dioxygenase/decarboxylase</fullName>
        <ecNumber evidence="6">1.13.11.93</ecNumber>
    </recommendedName>
    <alternativeName>
        <fullName evidence="7">2-hydroxyglutarate synthase</fullName>
    </alternativeName>
</protein>
<dbReference type="EC" id="1.13.11.93" evidence="6"/>
<proteinExistence type="inferred from homology"/>
<dbReference type="InterPro" id="IPR009770">
    <property type="entry name" value="HGLS"/>
</dbReference>
<dbReference type="PANTHER" id="PTHR39479:SF2">
    <property type="entry name" value="2-OXOADIPATE DIOXYGENASE_DECARBOXYLASE"/>
    <property type="match status" value="1"/>
</dbReference>
<evidence type="ECO:0000256" key="1">
    <source>
        <dbReference type="ARBA" id="ARBA00001954"/>
    </source>
</evidence>
<name>A0A8J5TZC0_FUSOX</name>
<sequence>MLVIDAMSISGEASLMYRGDDFASPLDVRTAFTLALSTVYRNEVPLYGDLVQIVHGANTDELSKKEDSVKDALLSQRLKIERHGAIRLGTPFELGTMASLFAILGLKAVGYYDLSVAGLPMHGTCFRPARLNLQRRNS</sequence>
<evidence type="ECO:0000256" key="5">
    <source>
        <dbReference type="ARBA" id="ARBA00035013"/>
    </source>
</evidence>
<evidence type="ECO:0000256" key="3">
    <source>
        <dbReference type="ARBA" id="ARBA00023002"/>
    </source>
</evidence>
<evidence type="ECO:0000256" key="4">
    <source>
        <dbReference type="ARBA" id="ARBA00023004"/>
    </source>
</evidence>
<dbReference type="PANTHER" id="PTHR39479">
    <property type="match status" value="1"/>
</dbReference>
<dbReference type="GO" id="GO:0051213">
    <property type="term" value="F:dioxygenase activity"/>
    <property type="evidence" value="ECO:0007669"/>
    <property type="project" value="UniProtKB-KW"/>
</dbReference>
<gene>
    <name evidence="8" type="primary">ydcJ-1</name>
    <name evidence="8" type="ORF">Forpe1208_v000021</name>
</gene>
<evidence type="ECO:0000313" key="8">
    <source>
        <dbReference type="EMBL" id="KAG7422180.1"/>
    </source>
</evidence>
<dbReference type="Proteomes" id="UP000694050">
    <property type="component" value="Unassembled WGS sequence"/>
</dbReference>
<keyword evidence="4" id="KW-0408">Iron</keyword>
<reference evidence="8" key="1">
    <citation type="submission" date="2021-04" db="EMBL/GenBank/DDBJ databases">
        <title>First draft genome resource for Brassicaceae pathogens Fusarium oxysporum f. sp. raphani and Fusarium oxysporum f. sp. rapae.</title>
        <authorList>
            <person name="Asai S."/>
        </authorList>
    </citation>
    <scope>NUCLEOTIDE SEQUENCE</scope>
    <source>
        <strain evidence="8">Tf1208</strain>
    </source>
</reference>
<keyword evidence="3" id="KW-0560">Oxidoreductase</keyword>
<evidence type="ECO:0000256" key="7">
    <source>
        <dbReference type="ARBA" id="ARBA00035045"/>
    </source>
</evidence>
<dbReference type="Pfam" id="PF07063">
    <property type="entry name" value="HGLS"/>
    <property type="match status" value="1"/>
</dbReference>
<comment type="caution">
    <text evidence="8">The sequence shown here is derived from an EMBL/GenBank/DDBJ whole genome shotgun (WGS) entry which is preliminary data.</text>
</comment>
<evidence type="ECO:0000256" key="2">
    <source>
        <dbReference type="ARBA" id="ARBA00022964"/>
    </source>
</evidence>
<dbReference type="AlphaFoldDB" id="A0A8J5TZC0"/>
<accession>A0A8J5TZC0</accession>
<comment type="cofactor">
    <cofactor evidence="1">
        <name>Fe(2+)</name>
        <dbReference type="ChEBI" id="CHEBI:29033"/>
    </cofactor>
</comment>
<keyword evidence="2" id="KW-0223">Dioxygenase</keyword>
<evidence type="ECO:0000313" key="9">
    <source>
        <dbReference type="Proteomes" id="UP000694050"/>
    </source>
</evidence>
<evidence type="ECO:0000256" key="6">
    <source>
        <dbReference type="ARBA" id="ARBA00035023"/>
    </source>
</evidence>
<dbReference type="EMBL" id="JAELUQ010000001">
    <property type="protein sequence ID" value="KAG7422180.1"/>
    <property type="molecule type" value="Genomic_DNA"/>
</dbReference>